<feature type="repeat" description="Cell wall-binding" evidence="2">
    <location>
        <begin position="45"/>
        <end position="64"/>
    </location>
</feature>
<evidence type="ECO:0000313" key="5">
    <source>
        <dbReference type="Proteomes" id="UP000018466"/>
    </source>
</evidence>
<evidence type="ECO:0000256" key="3">
    <source>
        <dbReference type="SAM" id="SignalP"/>
    </source>
</evidence>
<dbReference type="InterPro" id="IPR018337">
    <property type="entry name" value="Cell_wall/Cho-bd_repeat"/>
</dbReference>
<dbReference type="Gene3D" id="2.10.270.10">
    <property type="entry name" value="Cholin Binding"/>
    <property type="match status" value="1"/>
</dbReference>
<gene>
    <name evidence="4" type="ORF">HMPREF9623_01016</name>
</gene>
<feature type="chain" id="PRO_5041318609" evidence="3">
    <location>
        <begin position="25"/>
        <end position="204"/>
    </location>
</feature>
<reference evidence="4 5" key="1">
    <citation type="submission" date="2011-10" db="EMBL/GenBank/DDBJ databases">
        <title>The Genome Sequence of Lachnospiraceae bacterium ACC2.</title>
        <authorList>
            <consortium name="The Broad Institute Genome Sequencing Platform"/>
            <person name="Earl A."/>
            <person name="Ward D."/>
            <person name="Feldgarden M."/>
            <person name="Gevers D."/>
            <person name="Sizova M."/>
            <person name="Hazen A."/>
            <person name="Epstein S."/>
            <person name="Young S.K."/>
            <person name="Zeng Q."/>
            <person name="Gargeya S."/>
            <person name="Fitzgerald M."/>
            <person name="Haas B."/>
            <person name="Abouelleil A."/>
            <person name="Alvarado L."/>
            <person name="Arachchi H.M."/>
            <person name="Berlin A."/>
            <person name="Brown A."/>
            <person name="Chapman S.B."/>
            <person name="Chen Z."/>
            <person name="Dunbar C."/>
            <person name="Freedman E."/>
            <person name="Gearin G."/>
            <person name="Goldberg J."/>
            <person name="Griggs A."/>
            <person name="Gujja S."/>
            <person name="Heiman D."/>
            <person name="Howarth C."/>
            <person name="Larson L."/>
            <person name="Lui A."/>
            <person name="MacDonald P.J.P."/>
            <person name="Montmayeur A."/>
            <person name="Murphy C."/>
            <person name="Neiman D."/>
            <person name="Pearson M."/>
            <person name="Priest M."/>
            <person name="Roberts A."/>
            <person name="Saif S."/>
            <person name="Shea T."/>
            <person name="Shenoy N."/>
            <person name="Sisk P."/>
            <person name="Stolte C."/>
            <person name="Sykes S."/>
            <person name="Wortman J."/>
            <person name="Nusbaum C."/>
            <person name="Birren B."/>
        </authorList>
    </citation>
    <scope>NUCLEOTIDE SEQUENCE [LARGE SCALE GENOMIC DNA]</scope>
    <source>
        <strain evidence="4 5">ACC2</strain>
    </source>
</reference>
<feature type="repeat" description="Cell wall-binding" evidence="2">
    <location>
        <begin position="65"/>
        <end position="84"/>
    </location>
</feature>
<dbReference type="RefSeq" id="WP_009532849.1">
    <property type="nucleotide sequence ID" value="NZ_JH590862.1"/>
</dbReference>
<protein>
    <submittedName>
        <fullName evidence="4">Uncharacterized protein</fullName>
    </submittedName>
</protein>
<evidence type="ECO:0000313" key="4">
    <source>
        <dbReference type="EMBL" id="EHO17417.1"/>
    </source>
</evidence>
<keyword evidence="1" id="KW-0677">Repeat</keyword>
<dbReference type="PROSITE" id="PS51170">
    <property type="entry name" value="CW"/>
    <property type="match status" value="2"/>
</dbReference>
<dbReference type="GeneID" id="86941953"/>
<organism evidence="4 5">
    <name type="scientific">Stomatobaculum longum</name>
    <dbReference type="NCBI Taxonomy" id="796942"/>
    <lineage>
        <taxon>Bacteria</taxon>
        <taxon>Bacillati</taxon>
        <taxon>Bacillota</taxon>
        <taxon>Clostridia</taxon>
        <taxon>Lachnospirales</taxon>
        <taxon>Lachnospiraceae</taxon>
        <taxon>Stomatobaculum</taxon>
    </lineage>
</organism>
<dbReference type="SUPFAM" id="SSF69360">
    <property type="entry name" value="Cell wall binding repeat"/>
    <property type="match status" value="1"/>
</dbReference>
<dbReference type="Pfam" id="PF19127">
    <property type="entry name" value="Choline_bind_3"/>
    <property type="match status" value="1"/>
</dbReference>
<keyword evidence="3" id="KW-0732">Signal</keyword>
<dbReference type="AlphaFoldDB" id="A0AA36Y5T0"/>
<evidence type="ECO:0000256" key="1">
    <source>
        <dbReference type="ARBA" id="ARBA00022737"/>
    </source>
</evidence>
<accession>A0AA36Y5T0</accession>
<dbReference type="Proteomes" id="UP000018466">
    <property type="component" value="Unassembled WGS sequence"/>
</dbReference>
<keyword evidence="5" id="KW-1185">Reference proteome</keyword>
<evidence type="ECO:0000256" key="2">
    <source>
        <dbReference type="PROSITE-ProRule" id="PRU00591"/>
    </source>
</evidence>
<proteinExistence type="predicted"/>
<sequence>MKRKLATVLAAMLLSAAMALPTFAAGWQRDGRGWWYQYADGHYAAGQWEQMQGSWYYFDADGYMATGWRQIDGKWYYLSSSGEMLRNTTTPDGYRVGIDGSLPDDAGNETIAGTWHYVCEISQTDDESQYRLKTHRADDVPESLTFRVEGNVAVRDNGEVYTKDGVYYIRNRSHGSGTILQVEEGTLYLGAVTNGEMALYIYNR</sequence>
<name>A0AA36Y5T0_9FIRM</name>
<dbReference type="EMBL" id="AGEL01000006">
    <property type="protein sequence ID" value="EHO17417.1"/>
    <property type="molecule type" value="Genomic_DNA"/>
</dbReference>
<feature type="signal peptide" evidence="3">
    <location>
        <begin position="1"/>
        <end position="24"/>
    </location>
</feature>
<comment type="caution">
    <text evidence="4">The sequence shown here is derived from an EMBL/GenBank/DDBJ whole genome shotgun (WGS) entry which is preliminary data.</text>
</comment>